<evidence type="ECO:0000313" key="3">
    <source>
        <dbReference type="Proteomes" id="UP001324993"/>
    </source>
</evidence>
<reference evidence="2 3" key="1">
    <citation type="submission" date="2023-11" db="EMBL/GenBank/DDBJ databases">
        <title>Coraliomargarita sp. nov., isolated from marine algae.</title>
        <authorList>
            <person name="Lee J.K."/>
            <person name="Baek J.H."/>
            <person name="Kim J.M."/>
            <person name="Choi D.G."/>
            <person name="Jeon C.O."/>
        </authorList>
    </citation>
    <scope>NUCLEOTIDE SEQUENCE [LARGE SCALE GENOMIC DNA]</scope>
    <source>
        <strain evidence="2 3">J2-16</strain>
    </source>
</reference>
<feature type="signal peptide" evidence="1">
    <location>
        <begin position="1"/>
        <end position="26"/>
    </location>
</feature>
<dbReference type="RefSeq" id="WP_319833152.1">
    <property type="nucleotide sequence ID" value="NZ_CP138858.1"/>
</dbReference>
<name>A0ABZ0RTJ2_9BACT</name>
<feature type="chain" id="PRO_5046920797" evidence="1">
    <location>
        <begin position="27"/>
        <end position="953"/>
    </location>
</feature>
<evidence type="ECO:0000313" key="2">
    <source>
        <dbReference type="EMBL" id="WPJ96289.1"/>
    </source>
</evidence>
<proteinExistence type="predicted"/>
<gene>
    <name evidence="2" type="ORF">SH580_01055</name>
</gene>
<dbReference type="EMBL" id="CP138858">
    <property type="protein sequence ID" value="WPJ96289.1"/>
    <property type="molecule type" value="Genomic_DNA"/>
</dbReference>
<accession>A0ABZ0RTJ2</accession>
<keyword evidence="3" id="KW-1185">Reference proteome</keyword>
<sequence>MISLRLVSGVCALAFASTLSASSAYAHLNAKEDGGSAVYSDGTPDAPMGSLASAEQAAAYPLMQQARIYVIGGSVRGAGMLAELQPDSDGKLSVLIARRTSLSNRDKEPYTPIALARLIAPDGTLAAHFEFTDQNSETSVAELSVENAQAGVWRLSFSGGRSNDIIEFRLPQTDIWGVRGEMSLGTTPRTPGVTGNAYLWAPPSAFLMMVGIDKGNTSSIKLSDRSGQTTLAEIEPDAAKRAGRLIPRPTPQGEVVQLTLGNDFDGVLTVEGVPGLLCPTPEAAERLKGGMVKSYGKWVGGPLQARARELAIQTAASIDRDLSFQFPQEIPDDLDNLGVHVLGFSKYGALNSIAYKVRQQNKYLDDIMDLNFGSTRRSPKAAPTSEDDFRPLGVAAIFDPAAFAGAITFDSPLNPAYQSQELTKRATLGATVNISNLQGDDLMREGSLLKSVYPITHAFFAFPSAFADPFLELQSYLDPETREIWRQGVMAAGDKLADFQAYQSNQWSHMMLAHLNTYLATGEERFLGYFERQARAYYGNTYGPSSKFGIHPSGYYLEDYGPDGNYDKLNSFCVATAYYTYRELANADPELVALIKNAIQRNLRFTSFFWLPQPDGGIFGPNHMNARKSAYLGGIGYPGDIMTKSEFPFSAARFALTKNPTRGIGGAGTFSFIANRDDWIRATIEDGLKKGADGYESGSGTWVANLVKCFSIPKIVEPAELPYEADGKTWTLPGMLTWNQNGIYGMVFSDVAGTKLKRHKSITGGAPSALWTAGTGTFLNSVISTENPTARNFAKPEELTFASIYGTTASGDFFHSGRERAKRESNDSNKVHTITSELESPRGTITWKYDYSQSPLRIGVSFKTDQTIEECYVNLPFSTRLADATIKLMAPSTAVFTTDTGRVKIDWQSTHAGKVSPSVKKATQRLTVPISTDGAWTWFEFEPVTFNEMAQNH</sequence>
<organism evidence="2 3">
    <name type="scientific">Coraliomargarita algicola</name>
    <dbReference type="NCBI Taxonomy" id="3092156"/>
    <lineage>
        <taxon>Bacteria</taxon>
        <taxon>Pseudomonadati</taxon>
        <taxon>Verrucomicrobiota</taxon>
        <taxon>Opitutia</taxon>
        <taxon>Puniceicoccales</taxon>
        <taxon>Coraliomargaritaceae</taxon>
        <taxon>Coraliomargarita</taxon>
    </lineage>
</organism>
<dbReference type="Proteomes" id="UP001324993">
    <property type="component" value="Chromosome"/>
</dbReference>
<evidence type="ECO:0000256" key="1">
    <source>
        <dbReference type="SAM" id="SignalP"/>
    </source>
</evidence>
<protein>
    <submittedName>
        <fullName evidence="2">Uncharacterized protein</fullName>
    </submittedName>
</protein>
<keyword evidence="1" id="KW-0732">Signal</keyword>